<reference evidence="1 2" key="1">
    <citation type="submission" date="2022-06" db="EMBL/GenBank/DDBJ databases">
        <title>Halomicroarcula sp. a new haloarchaeum isolate from saline soil.</title>
        <authorList>
            <person name="Strakova D."/>
            <person name="Galisteo C."/>
            <person name="Sanchez-Porro C."/>
            <person name="Ventosa A."/>
        </authorList>
    </citation>
    <scope>NUCLEOTIDE SEQUENCE [LARGE SCALE GENOMIC DNA]</scope>
    <source>
        <strain evidence="1 2">S3CR25-11</strain>
    </source>
</reference>
<proteinExistence type="predicted"/>
<keyword evidence="2" id="KW-1185">Reference proteome</keyword>
<evidence type="ECO:0000313" key="1">
    <source>
        <dbReference type="EMBL" id="MDS0282121.1"/>
    </source>
</evidence>
<accession>A0ABU2FMZ1</accession>
<dbReference type="Proteomes" id="UP001268864">
    <property type="component" value="Unassembled WGS sequence"/>
</dbReference>
<gene>
    <name evidence="1" type="ORF">NDI86_08295</name>
</gene>
<evidence type="ECO:0000313" key="2">
    <source>
        <dbReference type="Proteomes" id="UP001268864"/>
    </source>
</evidence>
<dbReference type="RefSeq" id="WP_310899954.1">
    <property type="nucleotide sequence ID" value="NZ_JAMQOS010000002.1"/>
</dbReference>
<comment type="caution">
    <text evidence="1">The sequence shown here is derived from an EMBL/GenBank/DDBJ whole genome shotgun (WGS) entry which is preliminary data.</text>
</comment>
<protein>
    <submittedName>
        <fullName evidence="1">Uncharacterized protein</fullName>
    </submittedName>
</protein>
<dbReference type="EMBL" id="JAMQOS010000002">
    <property type="protein sequence ID" value="MDS0282121.1"/>
    <property type="molecule type" value="Genomic_DNA"/>
</dbReference>
<organism evidence="1 2">
    <name type="scientific">Haloarcula onubensis</name>
    <dbReference type="NCBI Taxonomy" id="2950539"/>
    <lineage>
        <taxon>Archaea</taxon>
        <taxon>Methanobacteriati</taxon>
        <taxon>Methanobacteriota</taxon>
        <taxon>Stenosarchaea group</taxon>
        <taxon>Halobacteria</taxon>
        <taxon>Halobacteriales</taxon>
        <taxon>Haloarculaceae</taxon>
        <taxon>Haloarcula</taxon>
    </lineage>
</organism>
<sequence length="341" mass="34804">MKEIARRETLQAVAGLLSAAVVGTVAGRRTSAPPAALDAVPATADAVVDANVDALRRDDGMRTLTTAALQQRAQYQSGEAADGPRTADALLADVETEFDADPAKVHRAVAFGDVGSAGDELFDGYAGVVLGAELSAEAVKSGIENIDDVAFDELHESGTVVYEPDTADGPWVGALGSNRVVVGTEAAVYDVVDVTNGETAAVGGPVGDAYADTRDGRLRFAGRLPDPSDDGAVPRSVGDAGQSIDLSPLGSVTTLAGAVYRDGDVRGLSATLSAADAAAARDVARVVRKLRERAEAELRDDAVADLVGGVAVERDGATVSTSVERTVGELQSLVDGGRASY</sequence>
<name>A0ABU2FMZ1_9EURY</name>